<accession>A0A9D4LGE9</accession>
<comment type="caution">
    <text evidence="3">The sequence shown here is derived from an EMBL/GenBank/DDBJ whole genome shotgun (WGS) entry which is preliminary data.</text>
</comment>
<protein>
    <submittedName>
        <fullName evidence="3">Uncharacterized protein</fullName>
    </submittedName>
</protein>
<gene>
    <name evidence="3" type="ORF">DPMN_099951</name>
</gene>
<dbReference type="EMBL" id="JAIWYP010000003">
    <property type="protein sequence ID" value="KAH3857344.1"/>
    <property type="molecule type" value="Genomic_DNA"/>
</dbReference>
<organism evidence="3 4">
    <name type="scientific">Dreissena polymorpha</name>
    <name type="common">Zebra mussel</name>
    <name type="synonym">Mytilus polymorpha</name>
    <dbReference type="NCBI Taxonomy" id="45954"/>
    <lineage>
        <taxon>Eukaryota</taxon>
        <taxon>Metazoa</taxon>
        <taxon>Spiralia</taxon>
        <taxon>Lophotrochozoa</taxon>
        <taxon>Mollusca</taxon>
        <taxon>Bivalvia</taxon>
        <taxon>Autobranchia</taxon>
        <taxon>Heteroconchia</taxon>
        <taxon>Euheterodonta</taxon>
        <taxon>Imparidentia</taxon>
        <taxon>Neoheterodontei</taxon>
        <taxon>Myida</taxon>
        <taxon>Dreissenoidea</taxon>
        <taxon>Dreissenidae</taxon>
        <taxon>Dreissena</taxon>
    </lineage>
</organism>
<feature type="region of interest" description="Disordered" evidence="1">
    <location>
        <begin position="35"/>
        <end position="54"/>
    </location>
</feature>
<evidence type="ECO:0000313" key="3">
    <source>
        <dbReference type="EMBL" id="KAH3857344.1"/>
    </source>
</evidence>
<feature type="chain" id="PRO_5038406798" evidence="2">
    <location>
        <begin position="18"/>
        <end position="83"/>
    </location>
</feature>
<keyword evidence="4" id="KW-1185">Reference proteome</keyword>
<dbReference type="Proteomes" id="UP000828390">
    <property type="component" value="Unassembled WGS sequence"/>
</dbReference>
<dbReference type="AlphaFoldDB" id="A0A9D4LGE9"/>
<sequence>MWFRALCLALIVLSTNGFKIRSRFHRRQSGTFDPSSMNSLPFSGNPSTLKPTYNNRIPPPLIRRRVVPSPQTILLTHSQAPVK</sequence>
<feature type="signal peptide" evidence="2">
    <location>
        <begin position="1"/>
        <end position="17"/>
    </location>
</feature>
<keyword evidence="2" id="KW-0732">Signal</keyword>
<reference evidence="3" key="1">
    <citation type="journal article" date="2019" name="bioRxiv">
        <title>The Genome of the Zebra Mussel, Dreissena polymorpha: A Resource for Invasive Species Research.</title>
        <authorList>
            <person name="McCartney M.A."/>
            <person name="Auch B."/>
            <person name="Kono T."/>
            <person name="Mallez S."/>
            <person name="Zhang Y."/>
            <person name="Obille A."/>
            <person name="Becker A."/>
            <person name="Abrahante J.E."/>
            <person name="Garbe J."/>
            <person name="Badalamenti J.P."/>
            <person name="Herman A."/>
            <person name="Mangelson H."/>
            <person name="Liachko I."/>
            <person name="Sullivan S."/>
            <person name="Sone E.D."/>
            <person name="Koren S."/>
            <person name="Silverstein K.A.T."/>
            <person name="Beckman K.B."/>
            <person name="Gohl D.M."/>
        </authorList>
    </citation>
    <scope>NUCLEOTIDE SEQUENCE</scope>
    <source>
        <strain evidence="3">Duluth1</strain>
        <tissue evidence="3">Whole animal</tissue>
    </source>
</reference>
<evidence type="ECO:0000256" key="1">
    <source>
        <dbReference type="SAM" id="MobiDB-lite"/>
    </source>
</evidence>
<evidence type="ECO:0000313" key="4">
    <source>
        <dbReference type="Proteomes" id="UP000828390"/>
    </source>
</evidence>
<reference evidence="3" key="2">
    <citation type="submission" date="2020-11" db="EMBL/GenBank/DDBJ databases">
        <authorList>
            <person name="McCartney M.A."/>
            <person name="Auch B."/>
            <person name="Kono T."/>
            <person name="Mallez S."/>
            <person name="Becker A."/>
            <person name="Gohl D.M."/>
            <person name="Silverstein K.A.T."/>
            <person name="Koren S."/>
            <person name="Bechman K.B."/>
            <person name="Herman A."/>
            <person name="Abrahante J.E."/>
            <person name="Garbe J."/>
        </authorList>
    </citation>
    <scope>NUCLEOTIDE SEQUENCE</scope>
    <source>
        <strain evidence="3">Duluth1</strain>
        <tissue evidence="3">Whole animal</tissue>
    </source>
</reference>
<name>A0A9D4LGE9_DREPO</name>
<evidence type="ECO:0000256" key="2">
    <source>
        <dbReference type="SAM" id="SignalP"/>
    </source>
</evidence>
<proteinExistence type="predicted"/>